<reference evidence="7 8" key="1">
    <citation type="journal article" date="2020" name="Int. J. Syst. Evol. Microbiol.">
        <title>Paraburkholderia madseniana sp. nov., a phenolic acid-degrading bacterium isolated from acidic forest soil.</title>
        <authorList>
            <person name="Wilhelm R.C."/>
            <person name="Murphy S.J.L."/>
            <person name="Feriancek N.M."/>
            <person name="Karasz D.C."/>
            <person name="DeRito C.M."/>
            <person name="Newman J.D."/>
            <person name="Buckley D.H."/>
        </authorList>
    </citation>
    <scope>NUCLEOTIDE SEQUENCE [LARGE SCALE GENOMIC DNA]</scope>
    <source>
        <strain evidence="7 8">RP11</strain>
    </source>
</reference>
<dbReference type="InterPro" id="IPR036291">
    <property type="entry name" value="NAD(P)-bd_dom_sf"/>
</dbReference>
<dbReference type="PROSITE" id="PS00671">
    <property type="entry name" value="D_2_HYDROXYACID_DH_3"/>
    <property type="match status" value="1"/>
</dbReference>
<evidence type="ECO:0000256" key="4">
    <source>
        <dbReference type="RuleBase" id="RU003719"/>
    </source>
</evidence>
<sequence length="321" mass="35028">MDLKLPIKVAVLDDYQNVALSVADWSPLKDLADVTVFNDHVADIGSLIQRLLPFDVVCVMRERTPLSRLVIESLPSLKLIASTGPGNVSIDQEAAAERGIEIRHTGYSSTPTIEMTWALILAMARNIPLETQSVRQGGWQLSLGEQLAGKTLGLLGLGHIGSAVGIIGRAFRMNVIAWSENLTEERAAEKGVQRVSKDVLFSTADFLSIHLRFSERTRALVGATELAQMKPTSRLINTSRGAIVDNAALLRALTTGQIAGAALDVYDVEPLENPHPLRELPNVLATPHIGYVSKELYRTFYGDTVQNIVRWLDETGRSAQG</sequence>
<comment type="similarity">
    <text evidence="1 4">Belongs to the D-isomer specific 2-hydroxyacid dehydrogenase family.</text>
</comment>
<dbReference type="SUPFAM" id="SSF52283">
    <property type="entry name" value="Formate/glycerate dehydrogenase catalytic domain-like"/>
    <property type="match status" value="1"/>
</dbReference>
<dbReference type="InterPro" id="IPR006139">
    <property type="entry name" value="D-isomer_2_OHA_DH_cat_dom"/>
</dbReference>
<feature type="domain" description="D-isomer specific 2-hydroxyacid dehydrogenase catalytic" evidence="5">
    <location>
        <begin position="23"/>
        <end position="314"/>
    </location>
</feature>
<evidence type="ECO:0000313" key="7">
    <source>
        <dbReference type="EMBL" id="KAE8760217.1"/>
    </source>
</evidence>
<dbReference type="PANTHER" id="PTHR42789:SF1">
    <property type="entry name" value="D-ISOMER SPECIFIC 2-HYDROXYACID DEHYDROGENASE FAMILY PROTEIN (AFU_ORTHOLOGUE AFUA_6G10090)"/>
    <property type="match status" value="1"/>
</dbReference>
<evidence type="ECO:0000259" key="6">
    <source>
        <dbReference type="Pfam" id="PF02826"/>
    </source>
</evidence>
<dbReference type="InterPro" id="IPR050857">
    <property type="entry name" value="D-2-hydroxyacid_DH"/>
</dbReference>
<comment type="caution">
    <text evidence="7">The sequence shown here is derived from an EMBL/GenBank/DDBJ whole genome shotgun (WGS) entry which is preliminary data.</text>
</comment>
<dbReference type="Pfam" id="PF00389">
    <property type="entry name" value="2-Hacid_dh"/>
    <property type="match status" value="1"/>
</dbReference>
<dbReference type="SUPFAM" id="SSF51735">
    <property type="entry name" value="NAD(P)-binding Rossmann-fold domains"/>
    <property type="match status" value="1"/>
</dbReference>
<dbReference type="Proteomes" id="UP000463700">
    <property type="component" value="Unassembled WGS sequence"/>
</dbReference>
<dbReference type="AlphaFoldDB" id="A0A6N6WHT3"/>
<gene>
    <name evidence="7" type="ORF">FSO04_09005</name>
</gene>
<dbReference type="Gene3D" id="3.40.50.720">
    <property type="entry name" value="NAD(P)-binding Rossmann-like Domain"/>
    <property type="match status" value="2"/>
</dbReference>
<evidence type="ECO:0000313" key="8">
    <source>
        <dbReference type="Proteomes" id="UP000463700"/>
    </source>
</evidence>
<dbReference type="InterPro" id="IPR029753">
    <property type="entry name" value="D-isomer_DH_CS"/>
</dbReference>
<evidence type="ECO:0000259" key="5">
    <source>
        <dbReference type="Pfam" id="PF00389"/>
    </source>
</evidence>
<dbReference type="CDD" id="cd12169">
    <property type="entry name" value="PGDH_like_1"/>
    <property type="match status" value="1"/>
</dbReference>
<evidence type="ECO:0000256" key="3">
    <source>
        <dbReference type="ARBA" id="ARBA00023027"/>
    </source>
</evidence>
<feature type="domain" description="D-isomer specific 2-hydroxyacid dehydrogenase NAD-binding" evidence="6">
    <location>
        <begin position="118"/>
        <end position="290"/>
    </location>
</feature>
<proteinExistence type="inferred from homology"/>
<dbReference type="RefSeq" id="WP_154559346.1">
    <property type="nucleotide sequence ID" value="NZ_VOSW01000013.1"/>
</dbReference>
<keyword evidence="3" id="KW-0520">NAD</keyword>
<dbReference type="FunFam" id="3.40.50.720:FF:000203">
    <property type="entry name" value="D-3-phosphoglycerate dehydrogenase (SerA)"/>
    <property type="match status" value="1"/>
</dbReference>
<organism evidence="7 8">
    <name type="scientific">Paraburkholderia madseniana</name>
    <dbReference type="NCBI Taxonomy" id="2599607"/>
    <lineage>
        <taxon>Bacteria</taxon>
        <taxon>Pseudomonadati</taxon>
        <taxon>Pseudomonadota</taxon>
        <taxon>Betaproteobacteria</taxon>
        <taxon>Burkholderiales</taxon>
        <taxon>Burkholderiaceae</taxon>
        <taxon>Paraburkholderia</taxon>
    </lineage>
</organism>
<protein>
    <submittedName>
        <fullName evidence="7">D-2-hydroxyacid dehydrogenase family protein</fullName>
    </submittedName>
</protein>
<dbReference type="EMBL" id="VOSW01000013">
    <property type="protein sequence ID" value="KAE8760217.1"/>
    <property type="molecule type" value="Genomic_DNA"/>
</dbReference>
<evidence type="ECO:0000256" key="2">
    <source>
        <dbReference type="ARBA" id="ARBA00023002"/>
    </source>
</evidence>
<keyword evidence="2 4" id="KW-0560">Oxidoreductase</keyword>
<dbReference type="Pfam" id="PF02826">
    <property type="entry name" value="2-Hacid_dh_C"/>
    <property type="match status" value="1"/>
</dbReference>
<dbReference type="GO" id="GO:0016616">
    <property type="term" value="F:oxidoreductase activity, acting on the CH-OH group of donors, NAD or NADP as acceptor"/>
    <property type="evidence" value="ECO:0007669"/>
    <property type="project" value="InterPro"/>
</dbReference>
<dbReference type="OrthoDB" id="9805416at2"/>
<evidence type="ECO:0000256" key="1">
    <source>
        <dbReference type="ARBA" id="ARBA00005854"/>
    </source>
</evidence>
<dbReference type="PANTHER" id="PTHR42789">
    <property type="entry name" value="D-ISOMER SPECIFIC 2-HYDROXYACID DEHYDROGENASE FAMILY PROTEIN (AFU_ORTHOLOGUE AFUA_6G10090)"/>
    <property type="match status" value="1"/>
</dbReference>
<name>A0A6N6WHT3_9BURK</name>
<accession>A0A6N6WHT3</accession>
<dbReference type="InterPro" id="IPR006140">
    <property type="entry name" value="D-isomer_DH_NAD-bd"/>
</dbReference>
<dbReference type="GO" id="GO:0051287">
    <property type="term" value="F:NAD binding"/>
    <property type="evidence" value="ECO:0007669"/>
    <property type="project" value="InterPro"/>
</dbReference>